<dbReference type="PANTHER" id="PTHR45662:SF2">
    <property type="entry name" value="PHOSPHATIDYLINOSITOL-3-PHOSPHATASE SAC1"/>
    <property type="match status" value="1"/>
</dbReference>
<protein>
    <submittedName>
        <fullName evidence="3">Phosphoinositide phosphatase sac1</fullName>
    </submittedName>
</protein>
<gene>
    <name evidence="3" type="primary">SAC1_2</name>
    <name evidence="3" type="ORF">K7432_011577</name>
</gene>
<name>A0ABR2VTL4_9FUNG</name>
<feature type="transmembrane region" description="Helical" evidence="1">
    <location>
        <begin position="554"/>
        <end position="576"/>
    </location>
</feature>
<keyword evidence="4" id="KW-1185">Reference proteome</keyword>
<feature type="transmembrane region" description="Helical" evidence="1">
    <location>
        <begin position="529"/>
        <end position="548"/>
    </location>
</feature>
<dbReference type="Proteomes" id="UP001479436">
    <property type="component" value="Unassembled WGS sequence"/>
</dbReference>
<dbReference type="PROSITE" id="PS50275">
    <property type="entry name" value="SAC"/>
    <property type="match status" value="1"/>
</dbReference>
<proteinExistence type="predicted"/>
<comment type="caution">
    <text evidence="3">The sequence shown here is derived from an EMBL/GenBank/DDBJ whole genome shotgun (WGS) entry which is preliminary data.</text>
</comment>
<sequence length="626" mass="71224">MTLHQSLALYVKNSSFVLKPTTTTNGQSKALIINRATGNFSLELPSAEEEAVEILNVFGIFGIIPLLSGNYLIAITGRAHAGKINSHDIYRITETKILPYSRSSSTLSETQKLDESAYLDLLKNALNTSVHYFSYTYDLTQSLQRQSELAESNVEALWQRADERFYWNRYLQKDMIESAEQNPELSAFILPVVHGFVEIRATAIKNNNFTFALISRRSRYRVGTRFFSRGVDEDGNVSNFVETEQIIISGIHQLAYIQTRGSIPIYWSQVTNMKYTPRLSIHYADKTAEAFRNHFEKQIEIYGDQIVVSLINKKGYETPMGVAFEDRIKELNNSHVKYIHFDFHHECRKMRWDRISVLVDQIAPDLDRQSYFHSSGIEGQKAEILKKQTSVARTNCMDCLDRTNVVQSVLARRALTLQLQEIAILGPHEQCDQFADFEFLLRNVWADNANAISVAYSGTGALKTDFTRTGQRTKAGAFMDFTNSAVRYFKNNYSDGTRQDAYDLLLGNYVVDPCKPSPFSAVRMIRFKMALGILSLLVINMCAGHFIMSSPETSTFSGFTKIFWLGLFVGCGYMLYHETPIFLDRPRLCQLPSDIFGHPYGPLFVDNKMPIDSNVIDVDVESKKKL</sequence>
<feature type="domain" description="SAC" evidence="2">
    <location>
        <begin position="122"/>
        <end position="458"/>
    </location>
</feature>
<keyword evidence="1" id="KW-0472">Membrane</keyword>
<reference evidence="3 4" key="1">
    <citation type="submission" date="2023-04" db="EMBL/GenBank/DDBJ databases">
        <title>Genome of Basidiobolus ranarum AG-B5.</title>
        <authorList>
            <person name="Stajich J.E."/>
            <person name="Carter-House D."/>
            <person name="Gryganskyi A."/>
        </authorList>
    </citation>
    <scope>NUCLEOTIDE SEQUENCE [LARGE SCALE GENOMIC DNA]</scope>
    <source>
        <strain evidence="3 4">AG-B5</strain>
    </source>
</reference>
<evidence type="ECO:0000259" key="2">
    <source>
        <dbReference type="PROSITE" id="PS50275"/>
    </source>
</evidence>
<evidence type="ECO:0000256" key="1">
    <source>
        <dbReference type="SAM" id="Phobius"/>
    </source>
</evidence>
<dbReference type="Pfam" id="PF02383">
    <property type="entry name" value="Syja_N"/>
    <property type="match status" value="1"/>
</dbReference>
<evidence type="ECO:0000313" key="4">
    <source>
        <dbReference type="Proteomes" id="UP001479436"/>
    </source>
</evidence>
<evidence type="ECO:0000313" key="3">
    <source>
        <dbReference type="EMBL" id="KAK9701739.1"/>
    </source>
</evidence>
<accession>A0ABR2VTL4</accession>
<keyword evidence="1" id="KW-1133">Transmembrane helix</keyword>
<organism evidence="3 4">
    <name type="scientific">Basidiobolus ranarum</name>
    <dbReference type="NCBI Taxonomy" id="34480"/>
    <lineage>
        <taxon>Eukaryota</taxon>
        <taxon>Fungi</taxon>
        <taxon>Fungi incertae sedis</taxon>
        <taxon>Zoopagomycota</taxon>
        <taxon>Entomophthoromycotina</taxon>
        <taxon>Basidiobolomycetes</taxon>
        <taxon>Basidiobolales</taxon>
        <taxon>Basidiobolaceae</taxon>
        <taxon>Basidiobolus</taxon>
    </lineage>
</organism>
<dbReference type="InterPro" id="IPR002013">
    <property type="entry name" value="SAC_dom"/>
</dbReference>
<keyword evidence="1" id="KW-0812">Transmembrane</keyword>
<dbReference type="PANTHER" id="PTHR45662">
    <property type="entry name" value="PHOSPHATIDYLINOSITIDE PHOSPHATASE SAC1"/>
    <property type="match status" value="1"/>
</dbReference>
<dbReference type="EMBL" id="JASJQH010007785">
    <property type="protein sequence ID" value="KAK9701739.1"/>
    <property type="molecule type" value="Genomic_DNA"/>
</dbReference>